<gene>
    <name evidence="2" type="ORF">GSTUM_00003138001</name>
</gene>
<keyword evidence="3" id="KW-1185">Reference proteome</keyword>
<dbReference type="Pfam" id="PF00583">
    <property type="entry name" value="Acetyltransf_1"/>
    <property type="match status" value="1"/>
</dbReference>
<dbReference type="HOGENOM" id="CLU_063930_0_0_1"/>
<dbReference type="RefSeq" id="XP_002836853.1">
    <property type="nucleotide sequence ID" value="XM_002836807.1"/>
</dbReference>
<reference evidence="2 3" key="1">
    <citation type="journal article" date="2010" name="Nature">
        <title>Perigord black truffle genome uncovers evolutionary origins and mechanisms of symbiosis.</title>
        <authorList>
            <person name="Martin F."/>
            <person name="Kohler A."/>
            <person name="Murat C."/>
            <person name="Balestrini R."/>
            <person name="Coutinho P.M."/>
            <person name="Jaillon O."/>
            <person name="Montanini B."/>
            <person name="Morin E."/>
            <person name="Noel B."/>
            <person name="Percudani R."/>
            <person name="Porcel B."/>
            <person name="Rubini A."/>
            <person name="Amicucci A."/>
            <person name="Amselem J."/>
            <person name="Anthouard V."/>
            <person name="Arcioni S."/>
            <person name="Artiguenave F."/>
            <person name="Aury J.M."/>
            <person name="Ballario P."/>
            <person name="Bolchi A."/>
            <person name="Brenna A."/>
            <person name="Brun A."/>
            <person name="Buee M."/>
            <person name="Cantarel B."/>
            <person name="Chevalier G."/>
            <person name="Couloux A."/>
            <person name="Da Silva C."/>
            <person name="Denoeud F."/>
            <person name="Duplessis S."/>
            <person name="Ghignone S."/>
            <person name="Hilselberger B."/>
            <person name="Iotti M."/>
            <person name="Marcais B."/>
            <person name="Mello A."/>
            <person name="Miranda M."/>
            <person name="Pacioni G."/>
            <person name="Quesneville H."/>
            <person name="Riccioni C."/>
            <person name="Ruotolo R."/>
            <person name="Splivallo R."/>
            <person name="Stocchi V."/>
            <person name="Tisserant E."/>
            <person name="Viscomi A.R."/>
            <person name="Zambonelli A."/>
            <person name="Zampieri E."/>
            <person name="Henrissat B."/>
            <person name="Lebrun M.H."/>
            <person name="Paolocci F."/>
            <person name="Bonfante P."/>
            <person name="Ottonello S."/>
            <person name="Wincker P."/>
        </authorList>
    </citation>
    <scope>NUCLEOTIDE SEQUENCE [LARGE SCALE GENOMIC DNA]</scope>
    <source>
        <strain evidence="2 3">Mel28</strain>
    </source>
</reference>
<evidence type="ECO:0000313" key="3">
    <source>
        <dbReference type="Proteomes" id="UP000006911"/>
    </source>
</evidence>
<dbReference type="InterPro" id="IPR052523">
    <property type="entry name" value="Trichothecene_AcTrans"/>
</dbReference>
<feature type="domain" description="N-acetyltransferase" evidence="1">
    <location>
        <begin position="115"/>
        <end position="248"/>
    </location>
</feature>
<dbReference type="PANTHER" id="PTHR42791">
    <property type="entry name" value="GNAT FAMILY ACETYLTRANSFERASE"/>
    <property type="match status" value="1"/>
</dbReference>
<dbReference type="eggNOG" id="ENOG502RXZ0">
    <property type="taxonomic scope" value="Eukaryota"/>
</dbReference>
<organism evidence="2 3">
    <name type="scientific">Tuber melanosporum (strain Mel28)</name>
    <name type="common">Perigord black truffle</name>
    <dbReference type="NCBI Taxonomy" id="656061"/>
    <lineage>
        <taxon>Eukaryota</taxon>
        <taxon>Fungi</taxon>
        <taxon>Dikarya</taxon>
        <taxon>Ascomycota</taxon>
        <taxon>Pezizomycotina</taxon>
        <taxon>Pezizomycetes</taxon>
        <taxon>Pezizales</taxon>
        <taxon>Tuberaceae</taxon>
        <taxon>Tuber</taxon>
    </lineage>
</organism>
<accession>D5G951</accession>
<dbReference type="InParanoid" id="D5G951"/>
<dbReference type="GeneID" id="9184330"/>
<dbReference type="InterPro" id="IPR000182">
    <property type="entry name" value="GNAT_dom"/>
</dbReference>
<dbReference type="EMBL" id="FN430055">
    <property type="protein sequence ID" value="CAZ81044.1"/>
    <property type="molecule type" value="Genomic_DNA"/>
</dbReference>
<proteinExistence type="predicted"/>
<evidence type="ECO:0000259" key="1">
    <source>
        <dbReference type="PROSITE" id="PS51186"/>
    </source>
</evidence>
<dbReference type="PROSITE" id="PS51186">
    <property type="entry name" value="GNAT"/>
    <property type="match status" value="1"/>
</dbReference>
<dbReference type="SUPFAM" id="SSF55729">
    <property type="entry name" value="Acyl-CoA N-acyltransferases (Nat)"/>
    <property type="match status" value="1"/>
</dbReference>
<dbReference type="InterPro" id="IPR016181">
    <property type="entry name" value="Acyl_CoA_acyltransferase"/>
</dbReference>
<sequence length="272" mass="31150">MRLSNATRVRYSYQTLCFQVCHRYPGVGMSKLATKKLGIEDCKAAADTLAEAFFKDDVAFYFLDTPDNGGKTRDELYPLHREILEYIVAAHCYNGLVLSIGENHEGVALWMPPGQNMDDWFTIFRSGMWRLWYKLTKEGKRRYFDEFMEILHRTKESVMGAQDSDTWYLVYVGVVPSARGRGYARKLIEYVTKKLDAEGGKPCYLESSHPRNVAMYQKLGFVKQRHIVLGPDCSNPAPLDIMVRPPMDRRRENYSSSRKMSVATGVGRVLSA</sequence>
<dbReference type="AlphaFoldDB" id="D5G951"/>
<dbReference type="CDD" id="cd04301">
    <property type="entry name" value="NAT_SF"/>
    <property type="match status" value="1"/>
</dbReference>
<name>D5G951_TUBMM</name>
<dbReference type="STRING" id="656061.D5G951"/>
<dbReference type="PANTHER" id="PTHR42791:SF1">
    <property type="entry name" value="N-ACETYLTRANSFERASE DOMAIN-CONTAINING PROTEIN"/>
    <property type="match status" value="1"/>
</dbReference>
<evidence type="ECO:0000313" key="2">
    <source>
        <dbReference type="EMBL" id="CAZ81044.1"/>
    </source>
</evidence>
<dbReference type="KEGG" id="tml:GSTUM_00003138001"/>
<dbReference type="Gene3D" id="3.40.630.30">
    <property type="match status" value="1"/>
</dbReference>
<protein>
    <submittedName>
        <fullName evidence="2">(Perigord truffle) hypothetical protein</fullName>
    </submittedName>
</protein>
<dbReference type="GO" id="GO:0016747">
    <property type="term" value="F:acyltransferase activity, transferring groups other than amino-acyl groups"/>
    <property type="evidence" value="ECO:0007669"/>
    <property type="project" value="InterPro"/>
</dbReference>
<dbReference type="OMA" id="VMNVMIR"/>
<dbReference type="Proteomes" id="UP000006911">
    <property type="component" value="Unassembled WGS sequence"/>
</dbReference>